<gene>
    <name evidence="1" type="ORF">PAXRUDRAFT_781612</name>
</gene>
<dbReference type="AlphaFoldDB" id="A0A0D0D838"/>
<dbReference type="Proteomes" id="UP000054538">
    <property type="component" value="Unassembled WGS sequence"/>
</dbReference>
<proteinExistence type="predicted"/>
<evidence type="ECO:0000313" key="1">
    <source>
        <dbReference type="EMBL" id="KIK76464.1"/>
    </source>
</evidence>
<evidence type="ECO:0000313" key="2">
    <source>
        <dbReference type="Proteomes" id="UP000054538"/>
    </source>
</evidence>
<dbReference type="HOGENOM" id="CLU_2270187_0_0_1"/>
<dbReference type="EMBL" id="KN827470">
    <property type="protein sequence ID" value="KIK76464.1"/>
    <property type="molecule type" value="Genomic_DNA"/>
</dbReference>
<dbReference type="InParanoid" id="A0A0D0D838"/>
<name>A0A0D0D838_9AGAM</name>
<reference evidence="1 2" key="1">
    <citation type="submission" date="2014-04" db="EMBL/GenBank/DDBJ databases">
        <authorList>
            <consortium name="DOE Joint Genome Institute"/>
            <person name="Kuo A."/>
            <person name="Kohler A."/>
            <person name="Jargeat P."/>
            <person name="Nagy L.G."/>
            <person name="Floudas D."/>
            <person name="Copeland A."/>
            <person name="Barry K.W."/>
            <person name="Cichocki N."/>
            <person name="Veneault-Fourrey C."/>
            <person name="LaButti K."/>
            <person name="Lindquist E.A."/>
            <person name="Lipzen A."/>
            <person name="Lundell T."/>
            <person name="Morin E."/>
            <person name="Murat C."/>
            <person name="Sun H."/>
            <person name="Tunlid A."/>
            <person name="Henrissat B."/>
            <person name="Grigoriev I.V."/>
            <person name="Hibbett D.S."/>
            <person name="Martin F."/>
            <person name="Nordberg H.P."/>
            <person name="Cantor M.N."/>
            <person name="Hua S.X."/>
        </authorList>
    </citation>
    <scope>NUCLEOTIDE SEQUENCE [LARGE SCALE GENOMIC DNA]</scope>
    <source>
        <strain evidence="1 2">Ve08.2h10</strain>
    </source>
</reference>
<reference evidence="2" key="2">
    <citation type="submission" date="2015-01" db="EMBL/GenBank/DDBJ databases">
        <title>Evolutionary Origins and Diversification of the Mycorrhizal Mutualists.</title>
        <authorList>
            <consortium name="DOE Joint Genome Institute"/>
            <consortium name="Mycorrhizal Genomics Consortium"/>
            <person name="Kohler A."/>
            <person name="Kuo A."/>
            <person name="Nagy L.G."/>
            <person name="Floudas D."/>
            <person name="Copeland A."/>
            <person name="Barry K.W."/>
            <person name="Cichocki N."/>
            <person name="Veneault-Fourrey C."/>
            <person name="LaButti K."/>
            <person name="Lindquist E.A."/>
            <person name="Lipzen A."/>
            <person name="Lundell T."/>
            <person name="Morin E."/>
            <person name="Murat C."/>
            <person name="Riley R."/>
            <person name="Ohm R."/>
            <person name="Sun H."/>
            <person name="Tunlid A."/>
            <person name="Henrissat B."/>
            <person name="Grigoriev I.V."/>
            <person name="Hibbett D.S."/>
            <person name="Martin F."/>
        </authorList>
    </citation>
    <scope>NUCLEOTIDE SEQUENCE [LARGE SCALE GENOMIC DNA]</scope>
    <source>
        <strain evidence="2">Ve08.2h10</strain>
    </source>
</reference>
<accession>A0A0D0D838</accession>
<keyword evidence="2" id="KW-1185">Reference proteome</keyword>
<organism evidence="1 2">
    <name type="scientific">Paxillus rubicundulus Ve08.2h10</name>
    <dbReference type="NCBI Taxonomy" id="930991"/>
    <lineage>
        <taxon>Eukaryota</taxon>
        <taxon>Fungi</taxon>
        <taxon>Dikarya</taxon>
        <taxon>Basidiomycota</taxon>
        <taxon>Agaricomycotina</taxon>
        <taxon>Agaricomycetes</taxon>
        <taxon>Agaricomycetidae</taxon>
        <taxon>Boletales</taxon>
        <taxon>Paxilineae</taxon>
        <taxon>Paxillaceae</taxon>
        <taxon>Paxillus</taxon>
    </lineage>
</organism>
<feature type="non-terminal residue" evidence="1">
    <location>
        <position position="1"/>
    </location>
</feature>
<sequence length="103" mass="11724">GKSPRHSCRRPFRGIFTPSLVERRRLRPFKLGQGIKPSGGHIYPTTFISTHPSSPHYEDLPDSFCCHHFSECLYNCGCACEVRYLPRLREYGRAVGRGMPGET</sequence>
<protein>
    <submittedName>
        <fullName evidence="1">Uncharacterized protein</fullName>
    </submittedName>
</protein>